<dbReference type="GO" id="GO:0047661">
    <property type="term" value="F:amino-acid racemase activity"/>
    <property type="evidence" value="ECO:0007669"/>
    <property type="project" value="InterPro"/>
</dbReference>
<dbReference type="Proteomes" id="UP000196239">
    <property type="component" value="Chromosome 1"/>
</dbReference>
<protein>
    <submittedName>
        <fullName evidence="2">Glutamate racemase</fullName>
    </submittedName>
</protein>
<evidence type="ECO:0000256" key="1">
    <source>
        <dbReference type="ARBA" id="ARBA00023235"/>
    </source>
</evidence>
<dbReference type="InterPro" id="IPR001920">
    <property type="entry name" value="Asp/Glu_race"/>
</dbReference>
<keyword evidence="1" id="KW-0413">Isomerase</keyword>
<organism evidence="2 3">
    <name type="scientific">Nitrosotalea devaniterrae</name>
    <dbReference type="NCBI Taxonomy" id="1078905"/>
    <lineage>
        <taxon>Archaea</taxon>
        <taxon>Nitrososphaerota</taxon>
        <taxon>Nitrososphaeria</taxon>
        <taxon>Nitrosotaleales</taxon>
        <taxon>Nitrosotaleaceae</taxon>
        <taxon>Nitrosotalea</taxon>
    </lineage>
</organism>
<proteinExistence type="predicted"/>
<name>A0A128A0H7_9ARCH</name>
<dbReference type="EMBL" id="LN890280">
    <property type="protein sequence ID" value="CUR50845.1"/>
    <property type="molecule type" value="Genomic_DNA"/>
</dbReference>
<dbReference type="AlphaFoldDB" id="A0A128A0H7"/>
<gene>
    <name evidence="2" type="ORF">NDEV_0080</name>
</gene>
<evidence type="ECO:0000313" key="2">
    <source>
        <dbReference type="EMBL" id="CUR50845.1"/>
    </source>
</evidence>
<sequence length="250" mass="28203">MVKIAVFDSGLGSLSIIKPIQKKINAEIIYFADQKNYPYGTKTVSQLDKIIKSTIIQLQEKFEPDIIIIGSNTPSLLLDIEKKDKIIGVFPPLKEAVRRTKSGKIGILATKLVVENKILDRYIKKNVPKKIYVEKINATPLVDLVESGKFILQKQISKNIIKKIIIPYLENGIDVFTLSSTHLPFLVPILKELFPSITFLDPAEAVAEHISKILKHKSEKSRLKIYASGNIKTFQKQLKMIGIKNKVNQL</sequence>
<dbReference type="PANTHER" id="PTHR21198:SF3">
    <property type="entry name" value="GLUTAMATE RACEMASE"/>
    <property type="match status" value="1"/>
</dbReference>
<dbReference type="SUPFAM" id="SSF53681">
    <property type="entry name" value="Aspartate/glutamate racemase"/>
    <property type="match status" value="2"/>
</dbReference>
<reference evidence="3" key="1">
    <citation type="submission" date="2015-10" db="EMBL/GenBank/DDBJ databases">
        <authorList>
            <person name="Lehtovirta-Morley L.E."/>
            <person name="Vieille C."/>
        </authorList>
    </citation>
    <scope>NUCLEOTIDE SEQUENCE [LARGE SCALE GENOMIC DNA]</scope>
</reference>
<accession>A0A128A0H7</accession>
<keyword evidence="3" id="KW-1185">Reference proteome</keyword>
<dbReference type="PANTHER" id="PTHR21198">
    <property type="entry name" value="GLUTAMATE RACEMASE"/>
    <property type="match status" value="1"/>
</dbReference>
<dbReference type="Gene3D" id="3.40.50.1860">
    <property type="match status" value="2"/>
</dbReference>
<evidence type="ECO:0000313" key="3">
    <source>
        <dbReference type="Proteomes" id="UP000196239"/>
    </source>
</evidence>
<dbReference type="KEGG" id="ndv:NDEV_0080"/>